<organism evidence="1 2">
    <name type="scientific">Neptuniibacter caesariensis</name>
    <dbReference type="NCBI Taxonomy" id="207954"/>
    <lineage>
        <taxon>Bacteria</taxon>
        <taxon>Pseudomonadati</taxon>
        <taxon>Pseudomonadota</taxon>
        <taxon>Gammaproteobacteria</taxon>
        <taxon>Oceanospirillales</taxon>
        <taxon>Oceanospirillaceae</taxon>
        <taxon>Neptuniibacter</taxon>
    </lineage>
</organism>
<reference evidence="1 2" key="1">
    <citation type="submission" date="2006-02" db="EMBL/GenBank/DDBJ databases">
        <authorList>
            <person name="Pinhassi J."/>
            <person name="Pedros-Alio C."/>
            <person name="Ferriera S."/>
            <person name="Johnson J."/>
            <person name="Kravitz S."/>
            <person name="Halpern A."/>
            <person name="Remington K."/>
            <person name="Beeson K."/>
            <person name="Tran B."/>
            <person name="Rogers Y.-H."/>
            <person name="Friedman R."/>
            <person name="Venter J.C."/>
        </authorList>
    </citation>
    <scope>NUCLEOTIDE SEQUENCE [LARGE SCALE GENOMIC DNA]</scope>
    <source>
        <strain evidence="1 2">MED92</strain>
    </source>
</reference>
<proteinExistence type="predicted"/>
<name>A0A7U8GT13_NEPCE</name>
<dbReference type="EMBL" id="AAOW01000005">
    <property type="protein sequence ID" value="EAR61843.1"/>
    <property type="molecule type" value="Genomic_DNA"/>
</dbReference>
<gene>
    <name evidence="1" type="ORF">MED92_02808</name>
</gene>
<evidence type="ECO:0000313" key="1">
    <source>
        <dbReference type="EMBL" id="EAR61843.1"/>
    </source>
</evidence>
<dbReference type="RefSeq" id="WP_007022578.1">
    <property type="nucleotide sequence ID" value="NZ_CH724127.1"/>
</dbReference>
<sequence>MKRLRKYSVYLLGATLISGCDSSYHTFNGVSGFSYEEIKPHTYQLSYTGSPKDRLIDVETMLHHTARELCRGGAYNLSEKRSMVERASTQLTAAGSDESVHKVEGELQCLAPNYALHMQNSFLFGKNFATNELKRRGSSD</sequence>
<dbReference type="PROSITE" id="PS51257">
    <property type="entry name" value="PROKAR_LIPOPROTEIN"/>
    <property type="match status" value="1"/>
</dbReference>
<comment type="caution">
    <text evidence="1">The sequence shown here is derived from an EMBL/GenBank/DDBJ whole genome shotgun (WGS) entry which is preliminary data.</text>
</comment>
<accession>A0A7U8GT13</accession>
<evidence type="ECO:0000313" key="2">
    <source>
        <dbReference type="Proteomes" id="UP000002171"/>
    </source>
</evidence>
<dbReference type="AlphaFoldDB" id="A0A7U8GT13"/>
<protein>
    <submittedName>
        <fullName evidence="1">Uncharacterized protein</fullName>
    </submittedName>
</protein>
<dbReference type="Proteomes" id="UP000002171">
    <property type="component" value="Unassembled WGS sequence"/>
</dbReference>
<keyword evidence="2" id="KW-1185">Reference proteome</keyword>
<dbReference type="OrthoDB" id="9890271at2"/>